<evidence type="ECO:0000313" key="2">
    <source>
        <dbReference type="EMBL" id="QPN54243.1"/>
    </source>
</evidence>
<organism evidence="2">
    <name type="scientific">Ricinus sp. ADS-2020</name>
    <dbReference type="NCBI Taxonomy" id="2794903"/>
    <lineage>
        <taxon>Eukaryota</taxon>
        <taxon>Metazoa</taxon>
        <taxon>Ecdysozoa</taxon>
        <taxon>Arthropoda</taxon>
        <taxon>Hexapoda</taxon>
        <taxon>Insecta</taxon>
        <taxon>Pterygota</taxon>
        <taxon>Neoptera</taxon>
        <taxon>Paraneoptera</taxon>
        <taxon>Psocodea</taxon>
        <taxon>Troctomorpha</taxon>
        <taxon>Phthiraptera</taxon>
        <taxon>Amblycera</taxon>
        <taxon>Ricinidae</taxon>
        <taxon>Ricinus</taxon>
    </lineage>
</organism>
<dbReference type="AlphaFoldDB" id="A0A7T1HF11"/>
<keyword evidence="1" id="KW-1133">Transmembrane helix</keyword>
<reference evidence="2" key="1">
    <citation type="journal article" date="2020" name="Gene">
        <title>Structure, gene order, and nucleotide composition of mitochondrial genomes in parasitic lice from Amblycera.</title>
        <authorList>
            <person name="Sweet A.D."/>
            <person name="Johnson K.P."/>
            <person name="Cao Y."/>
            <person name="de Moya R.S."/>
            <person name="Skinner R.K."/>
            <person name="Tan M."/>
            <person name="Virrueta-Herrera S."/>
            <person name="Cameron S.L."/>
        </authorList>
    </citation>
    <scope>NUCLEOTIDE SEQUENCE</scope>
    <source>
        <strain evidence="2">Risp</strain>
    </source>
</reference>
<feature type="transmembrane region" description="Helical" evidence="1">
    <location>
        <begin position="113"/>
        <end position="141"/>
    </location>
</feature>
<geneLocation type="mitochondrion" evidence="2"/>
<keyword evidence="2" id="KW-0496">Mitochondrion</keyword>
<keyword evidence="1" id="KW-0472">Membrane</keyword>
<feature type="transmembrane region" description="Helical" evidence="1">
    <location>
        <begin position="79"/>
        <end position="101"/>
    </location>
</feature>
<gene>
    <name evidence="2" type="primary">nad6</name>
</gene>
<sequence>MKILAIFFSLIFILMQDLSLMTFCLLMNMLLMILILFFVMNFQWVSLLYGITVVSGLMVIFAYISSISPKNPVISVKKVNFFCVFLLLCSVFSLIDFSFFLEKKNFFFHDFDYVKYTLIVEGFFLFSLLFLLIIIFLRLTYSKGGSFRKKF</sequence>
<protein>
    <submittedName>
        <fullName evidence="2">NADH dehydrogenase subunit 6</fullName>
    </submittedName>
</protein>
<accession>A0A7T1HF11</accession>
<evidence type="ECO:0000256" key="1">
    <source>
        <dbReference type="SAM" id="Phobius"/>
    </source>
</evidence>
<keyword evidence="1" id="KW-0812">Transmembrane</keyword>
<feature type="transmembrane region" description="Helical" evidence="1">
    <location>
        <begin position="46"/>
        <end position="67"/>
    </location>
</feature>
<name>A0A7T1HF11_9NEOP</name>
<feature type="transmembrane region" description="Helical" evidence="1">
    <location>
        <begin position="20"/>
        <end position="40"/>
    </location>
</feature>
<dbReference type="EMBL" id="MW199176">
    <property type="protein sequence ID" value="QPN54243.1"/>
    <property type="molecule type" value="Genomic_DNA"/>
</dbReference>
<proteinExistence type="predicted"/>